<feature type="region of interest" description="Disordered" evidence="1">
    <location>
        <begin position="336"/>
        <end position="448"/>
    </location>
</feature>
<protein>
    <submittedName>
        <fullName evidence="2">Uncharacterized protein</fullName>
    </submittedName>
</protein>
<feature type="compositionally biased region" description="Pro residues" evidence="1">
    <location>
        <begin position="377"/>
        <end position="386"/>
    </location>
</feature>
<dbReference type="InterPro" id="IPR011992">
    <property type="entry name" value="EF-hand-dom_pair"/>
</dbReference>
<reference evidence="2" key="1">
    <citation type="submission" date="2021-01" db="EMBL/GenBank/DDBJ databases">
        <authorList>
            <person name="Corre E."/>
            <person name="Pelletier E."/>
            <person name="Niang G."/>
            <person name="Scheremetjew M."/>
            <person name="Finn R."/>
            <person name="Kale V."/>
            <person name="Holt S."/>
            <person name="Cochrane G."/>
            <person name="Meng A."/>
            <person name="Brown T."/>
            <person name="Cohen L."/>
        </authorList>
    </citation>
    <scope>NUCLEOTIDE SEQUENCE</scope>
    <source>
        <strain evidence="2">CCMP2058</strain>
    </source>
</reference>
<name>A0A7S0GRY8_9EUKA</name>
<dbReference type="EMBL" id="HBEM01005916">
    <property type="protein sequence ID" value="CAD8436766.1"/>
    <property type="molecule type" value="Transcribed_RNA"/>
</dbReference>
<evidence type="ECO:0000313" key="2">
    <source>
        <dbReference type="EMBL" id="CAD8436766.1"/>
    </source>
</evidence>
<sequence length="919" mass="104255">MNHENPVVMAAQNIKREYGDLVDKWSSDIFHRFARDKKMKYKEMCAYLKACEGQPMPHSGYLNLCEGLGCNPLDGIGPKGFIRLSRCLPVNKLKEDYLFLHPKKGRIDKLRLIFGKFETNGNMKVDQLQRFYDILLEDQEKKIPPEEYEEICKQFHVEPSVGINEEIFIALSRHVSVSDVHRCFVKVVRQPTNSAAHSVGAHDCFGPEAQMYDFQDAYALQISGISYPPETTGRSIRENVVKNARSRLSPDVAWRLEQLFWYFSNNSLMGFKEMQRYQQATAMTPLSKEDYLWLCDHSRSDPEKGLPLEAFFKVAGLTPAEQILIDYKAVFGSLSNSAPSPPDSHSMIPERNTPFPDLTASETQAKFQPSPSHDPPKPPTSSPSPHQPQSRNGSNVGGLNSKTMIEGPPPPKPTQILNRNPPAKRIGPKGKGKSRPAPIPLPSRSTSSKGIKNVFQTVLSLGAGGQSHKKGTERSKVMAPFEMLLWIFNRFSQNGFLTWNSVLSYHEASGSQVFSIEQFSNLSRSFHSNPRKGVDFYAFLQTVTGTTSGRIRRDFDRIRAYDKGMVPGVLTGKYANLGLYWYRDHTKKDTFKIPTPRRSEIKSETLESIYKMSSSRKRKFSSSKAEVKEYRDRLVSRHGWNQKEENDDIVFLCQRRVKKRSSESLHEGIRDEEPSSSVSRPYPLRAEINKASGRKKNTAASLYSYAQKKSCLTGSAAEIEGRDNFVKSLSMRDLPERLSSNRKMHIPAPVIKKIVKMYVEKNAVLVSSKTRIRKIEFDSPEFRLCDEALQPSRRWRPERKYKLERAAIATRKTWALQMHESKGNLFLFSAPSPQLTRVAKMGFREVSSTCIPTSQLLTVSDSLCLAANPNLPVNFRVHARVILAFAQRKDSSTYTGFLPLAHIADCVPCFLLEYSFWNS</sequence>
<feature type="compositionally biased region" description="Polar residues" evidence="1">
    <location>
        <begin position="391"/>
        <end position="403"/>
    </location>
</feature>
<dbReference type="SUPFAM" id="SSF47473">
    <property type="entry name" value="EF-hand"/>
    <property type="match status" value="1"/>
</dbReference>
<evidence type="ECO:0000256" key="1">
    <source>
        <dbReference type="SAM" id="MobiDB-lite"/>
    </source>
</evidence>
<dbReference type="AlphaFoldDB" id="A0A7S0GRY8"/>
<accession>A0A7S0GRY8</accession>
<gene>
    <name evidence="2" type="ORF">LAMO00422_LOCUS4151</name>
</gene>
<proteinExistence type="predicted"/>
<organism evidence="2">
    <name type="scientific">Amorphochlora amoebiformis</name>
    <dbReference type="NCBI Taxonomy" id="1561963"/>
    <lineage>
        <taxon>Eukaryota</taxon>
        <taxon>Sar</taxon>
        <taxon>Rhizaria</taxon>
        <taxon>Cercozoa</taxon>
        <taxon>Chlorarachniophyceae</taxon>
        <taxon>Amorphochlora</taxon>
    </lineage>
</organism>